<gene>
    <name evidence="2" type="ORF">N5P18_00255</name>
</gene>
<evidence type="ECO:0000313" key="2">
    <source>
        <dbReference type="EMBL" id="WWF05340.1"/>
    </source>
</evidence>
<dbReference type="Proteomes" id="UP001381003">
    <property type="component" value="Chromosome"/>
</dbReference>
<sequence>MALHDPGTIEEGDPSTIRAEADELRTVAANIHTVAEMLRMVSTKGVWDSCSGTIFEDEVGSTPDDLFAIANRLADTERIIRPYADRLEESQATLERLRGRYEENVRISEERKAKLATLTPQDPEYAIVEREYRAAANSREMNKRGFEREAEEASADERTMATSLAAVGSELSDEKGYNGFEMASRTGRSRLFNNDVVDLTPWGKPAAVVTAADPLGRLGRRAVYGEGSYRDVGLTTVLTAADILVPGSRRIEARDATRASRRADELKGIRAADRSTNPIAHRRLATNTRIWAQHQVATGKVRAKHKVTDTLADKTGIRLVDDMVTDWSAVAGAGRVRRSGYALKYSVKVTNKTTAQVSSVQSAADKVGAATESDEARRERRAREEAEERRQETERRRRESRVEGITSRPITSPVP</sequence>
<feature type="region of interest" description="Disordered" evidence="1">
    <location>
        <begin position="363"/>
        <end position="415"/>
    </location>
</feature>
<evidence type="ECO:0000256" key="1">
    <source>
        <dbReference type="SAM" id="MobiDB-lite"/>
    </source>
</evidence>
<accession>A0ABZ2FF34</accession>
<keyword evidence="3" id="KW-1185">Reference proteome</keyword>
<protein>
    <recommendedName>
        <fullName evidence="4">DUF222 domain-containing protein</fullName>
    </recommendedName>
</protein>
<evidence type="ECO:0008006" key="4">
    <source>
        <dbReference type="Google" id="ProtNLM"/>
    </source>
</evidence>
<evidence type="ECO:0000313" key="3">
    <source>
        <dbReference type="Proteomes" id="UP001381003"/>
    </source>
</evidence>
<reference evidence="2 3" key="1">
    <citation type="submission" date="2022-09" db="EMBL/GenBank/DDBJ databases">
        <title>Complete genome sequence of Janibacter terrae strain COS04-44, PCL-degrading bacteria isolated from oil spilled coast.</title>
        <authorList>
            <person name="Park H."/>
            <person name="Kim J.Y."/>
            <person name="An S.H."/>
            <person name="Lee C.M."/>
            <person name="Weon H.-Y."/>
        </authorList>
    </citation>
    <scope>NUCLEOTIDE SEQUENCE [LARGE SCALE GENOMIC DNA]</scope>
    <source>
        <strain evidence="2 3">COS04-44</strain>
    </source>
</reference>
<dbReference type="EMBL" id="CP104874">
    <property type="protein sequence ID" value="WWF05340.1"/>
    <property type="molecule type" value="Genomic_DNA"/>
</dbReference>
<organism evidence="2 3">
    <name type="scientific">Janibacter terrae</name>
    <dbReference type="NCBI Taxonomy" id="103817"/>
    <lineage>
        <taxon>Bacteria</taxon>
        <taxon>Bacillati</taxon>
        <taxon>Actinomycetota</taxon>
        <taxon>Actinomycetes</taxon>
        <taxon>Micrococcales</taxon>
        <taxon>Intrasporangiaceae</taxon>
        <taxon>Janibacter</taxon>
    </lineage>
</organism>
<name>A0ABZ2FF34_9MICO</name>
<feature type="compositionally biased region" description="Basic and acidic residues" evidence="1">
    <location>
        <begin position="374"/>
        <end position="402"/>
    </location>
</feature>
<dbReference type="RefSeq" id="WP_068422173.1">
    <property type="nucleotide sequence ID" value="NZ_CP104874.1"/>
</dbReference>
<proteinExistence type="predicted"/>